<dbReference type="InterPro" id="IPR009072">
    <property type="entry name" value="Histone-fold"/>
</dbReference>
<evidence type="ECO:0008006" key="9">
    <source>
        <dbReference type="Google" id="ProtNLM"/>
    </source>
</evidence>
<dbReference type="InterPro" id="IPR003195">
    <property type="entry name" value="TFIID_TAF13"/>
</dbReference>
<name>A0AAW1TTF6_9CUCU</name>
<dbReference type="GO" id="GO:0005634">
    <property type="term" value="C:nucleus"/>
    <property type="evidence" value="ECO:0007669"/>
    <property type="project" value="UniProtKB-SubCell"/>
</dbReference>
<dbReference type="PANTHER" id="PTHR11380">
    <property type="entry name" value="TRANSCRIPTION INITIATION FACTOR TFIID/SUPT3-RELATED"/>
    <property type="match status" value="1"/>
</dbReference>
<keyword evidence="3" id="KW-0010">Activator</keyword>
<dbReference type="EMBL" id="JARQZJ010000023">
    <property type="protein sequence ID" value="KAK9873610.1"/>
    <property type="molecule type" value="Genomic_DNA"/>
</dbReference>
<organism evidence="7 8">
    <name type="scientific">Henosepilachna vigintioctopunctata</name>
    <dbReference type="NCBI Taxonomy" id="420089"/>
    <lineage>
        <taxon>Eukaryota</taxon>
        <taxon>Metazoa</taxon>
        <taxon>Ecdysozoa</taxon>
        <taxon>Arthropoda</taxon>
        <taxon>Hexapoda</taxon>
        <taxon>Insecta</taxon>
        <taxon>Pterygota</taxon>
        <taxon>Neoptera</taxon>
        <taxon>Endopterygota</taxon>
        <taxon>Coleoptera</taxon>
        <taxon>Polyphaga</taxon>
        <taxon>Cucujiformia</taxon>
        <taxon>Coccinelloidea</taxon>
        <taxon>Coccinellidae</taxon>
        <taxon>Epilachninae</taxon>
        <taxon>Epilachnini</taxon>
        <taxon>Henosepilachna</taxon>
    </lineage>
</organism>
<keyword evidence="4" id="KW-0804">Transcription</keyword>
<dbReference type="GO" id="GO:0000124">
    <property type="term" value="C:SAGA complex"/>
    <property type="evidence" value="ECO:0007669"/>
    <property type="project" value="UniProtKB-ARBA"/>
</dbReference>
<keyword evidence="8" id="KW-1185">Reference proteome</keyword>
<dbReference type="FunFam" id="1.10.20.10:FF:000023">
    <property type="entry name" value="transcription initiation protein SPT3 homolog"/>
    <property type="match status" value="1"/>
</dbReference>
<sequence length="296" mass="34323">MEQTKQKVSFTNEISRMMFGFGDSHAPNPDTVQLVEHITLLQLRTIIQEALKYSTDGATLKGEELVFLMRRDKHKMRRFVKYLQNKKFKGTNPHQIGGMNFDPEEKPKCYLMQFIEKIDETGEFIDLSEVDEVKLEREIRADRMSQVLNEEQYIEFSKARCASFCSKQITMSNLERLKIWIDPIGKITYRLEALEVLAYLAYQTVAEITDYALLVRMDAKYHDPLQHFNNSYYTATMFNSGHKFGAINIDHSRVYTGQDPISIDEIKEVLRRIRSPQGGVLSLGGKLPETHFCFAL</sequence>
<dbReference type="GO" id="GO:0006366">
    <property type="term" value="P:transcription by RNA polymerase II"/>
    <property type="evidence" value="ECO:0007669"/>
    <property type="project" value="InterPro"/>
</dbReference>
<comment type="similarity">
    <text evidence="6">Belongs to the SPT3 family.</text>
</comment>
<reference evidence="7 8" key="1">
    <citation type="submission" date="2023-03" db="EMBL/GenBank/DDBJ databases">
        <title>Genome insight into feeding habits of ladybird beetles.</title>
        <authorList>
            <person name="Li H.-S."/>
            <person name="Huang Y.-H."/>
            <person name="Pang H."/>
        </authorList>
    </citation>
    <scope>NUCLEOTIDE SEQUENCE [LARGE SCALE GENOMIC DNA]</scope>
    <source>
        <strain evidence="7">SYSU_2023b</strain>
        <tissue evidence="7">Whole body</tissue>
    </source>
</reference>
<keyword evidence="2" id="KW-0805">Transcription regulation</keyword>
<dbReference type="CDD" id="cd07978">
    <property type="entry name" value="HFD_TAF13"/>
    <property type="match status" value="1"/>
</dbReference>
<accession>A0AAW1TTF6</accession>
<comment type="subcellular location">
    <subcellularLocation>
        <location evidence="1">Nucleus</location>
    </subcellularLocation>
</comment>
<proteinExistence type="inferred from homology"/>
<dbReference type="GO" id="GO:0046982">
    <property type="term" value="F:protein heterodimerization activity"/>
    <property type="evidence" value="ECO:0007669"/>
    <property type="project" value="InterPro"/>
</dbReference>
<protein>
    <recommendedName>
        <fullName evidence="9">Transcription initiation protein SPT3 homolog</fullName>
    </recommendedName>
</protein>
<dbReference type="Gene3D" id="1.10.20.10">
    <property type="entry name" value="Histone, subunit A"/>
    <property type="match status" value="1"/>
</dbReference>
<evidence type="ECO:0000313" key="7">
    <source>
        <dbReference type="EMBL" id="KAK9873610.1"/>
    </source>
</evidence>
<evidence type="ECO:0000256" key="5">
    <source>
        <dbReference type="ARBA" id="ARBA00023242"/>
    </source>
</evidence>
<evidence type="ECO:0000256" key="6">
    <source>
        <dbReference type="ARBA" id="ARBA00061274"/>
    </source>
</evidence>
<evidence type="ECO:0000256" key="4">
    <source>
        <dbReference type="ARBA" id="ARBA00023163"/>
    </source>
</evidence>
<dbReference type="AlphaFoldDB" id="A0AAW1TTF6"/>
<dbReference type="SUPFAM" id="SSF47113">
    <property type="entry name" value="Histone-fold"/>
    <property type="match status" value="1"/>
</dbReference>
<dbReference type="Proteomes" id="UP001431783">
    <property type="component" value="Unassembled WGS sequence"/>
</dbReference>
<gene>
    <name evidence="7" type="ORF">WA026_023289</name>
</gene>
<evidence type="ECO:0000256" key="3">
    <source>
        <dbReference type="ARBA" id="ARBA00023159"/>
    </source>
</evidence>
<dbReference type="PANTHER" id="PTHR11380:SF16">
    <property type="entry name" value="TRANSCRIPTION INITIATION PROTEIN SPT3 HOMOLOG"/>
    <property type="match status" value="1"/>
</dbReference>
<evidence type="ECO:0000313" key="8">
    <source>
        <dbReference type="Proteomes" id="UP001431783"/>
    </source>
</evidence>
<comment type="caution">
    <text evidence="7">The sequence shown here is derived from an EMBL/GenBank/DDBJ whole genome shotgun (WGS) entry which is preliminary data.</text>
</comment>
<dbReference type="Pfam" id="PF02269">
    <property type="entry name" value="TFIID-18kDa"/>
    <property type="match status" value="1"/>
</dbReference>
<dbReference type="GO" id="GO:0003713">
    <property type="term" value="F:transcription coactivator activity"/>
    <property type="evidence" value="ECO:0007669"/>
    <property type="project" value="TreeGrafter"/>
</dbReference>
<evidence type="ECO:0000256" key="1">
    <source>
        <dbReference type="ARBA" id="ARBA00004123"/>
    </source>
</evidence>
<dbReference type="GO" id="GO:0006357">
    <property type="term" value="P:regulation of transcription by RNA polymerase II"/>
    <property type="evidence" value="ECO:0007669"/>
    <property type="project" value="UniProtKB-ARBA"/>
</dbReference>
<evidence type="ECO:0000256" key="2">
    <source>
        <dbReference type="ARBA" id="ARBA00023015"/>
    </source>
</evidence>
<keyword evidence="5" id="KW-0539">Nucleus</keyword>